<evidence type="ECO:0000256" key="9">
    <source>
        <dbReference type="ARBA" id="ARBA00023125"/>
    </source>
</evidence>
<feature type="domain" description="4Fe-4S Wbl-type" evidence="12">
    <location>
        <begin position="9"/>
        <end position="75"/>
    </location>
</feature>
<dbReference type="GO" id="GO:0046872">
    <property type="term" value="F:metal ion binding"/>
    <property type="evidence" value="ECO:0007669"/>
    <property type="project" value="UniProtKB-KW"/>
</dbReference>
<evidence type="ECO:0000256" key="1">
    <source>
        <dbReference type="ARBA" id="ARBA00001966"/>
    </source>
</evidence>
<dbReference type="InterPro" id="IPR003482">
    <property type="entry name" value="Whib"/>
</dbReference>
<keyword evidence="5" id="KW-0479">Metal-binding</keyword>
<comment type="subcellular location">
    <subcellularLocation>
        <location evidence="2">Cytoplasm</location>
    </subcellularLocation>
</comment>
<organism evidence="13 14">
    <name type="scientific">Pseudonocardia bannensis</name>
    <dbReference type="NCBI Taxonomy" id="630973"/>
    <lineage>
        <taxon>Bacteria</taxon>
        <taxon>Bacillati</taxon>
        <taxon>Actinomycetota</taxon>
        <taxon>Actinomycetes</taxon>
        <taxon>Pseudonocardiales</taxon>
        <taxon>Pseudonocardiaceae</taxon>
        <taxon>Pseudonocardia</taxon>
    </lineage>
</organism>
<evidence type="ECO:0000256" key="4">
    <source>
        <dbReference type="ARBA" id="ARBA00022485"/>
    </source>
</evidence>
<dbReference type="Pfam" id="PF02467">
    <property type="entry name" value="Whib"/>
    <property type="match status" value="1"/>
</dbReference>
<evidence type="ECO:0000313" key="13">
    <source>
        <dbReference type="EMBL" id="NMH90464.1"/>
    </source>
</evidence>
<dbReference type="Proteomes" id="UP000586918">
    <property type="component" value="Unassembled WGS sequence"/>
</dbReference>
<reference evidence="13 14" key="1">
    <citation type="submission" date="2020-04" db="EMBL/GenBank/DDBJ databases">
        <authorList>
            <person name="Klaysubun C."/>
            <person name="Duangmal K."/>
            <person name="Lipun K."/>
        </authorList>
    </citation>
    <scope>NUCLEOTIDE SEQUENCE [LARGE SCALE GENOMIC DNA]</scope>
    <source>
        <strain evidence="13 14">DSM 45300</strain>
    </source>
</reference>
<keyword evidence="10" id="KW-1015">Disulfide bond</keyword>
<dbReference type="GO" id="GO:0003677">
    <property type="term" value="F:DNA binding"/>
    <property type="evidence" value="ECO:0007669"/>
    <property type="project" value="UniProtKB-KW"/>
</dbReference>
<keyword evidence="11" id="KW-0804">Transcription</keyword>
<protein>
    <submittedName>
        <fullName evidence="13">WhiB family transcriptional regulator</fullName>
    </submittedName>
</protein>
<comment type="similarity">
    <text evidence="3">Belongs to the WhiB family.</text>
</comment>
<evidence type="ECO:0000259" key="12">
    <source>
        <dbReference type="PROSITE" id="PS51674"/>
    </source>
</evidence>
<keyword evidence="6" id="KW-0408">Iron</keyword>
<dbReference type="EMBL" id="JAAXKZ010000005">
    <property type="protein sequence ID" value="NMH90464.1"/>
    <property type="molecule type" value="Genomic_DNA"/>
</dbReference>
<evidence type="ECO:0000256" key="5">
    <source>
        <dbReference type="ARBA" id="ARBA00022723"/>
    </source>
</evidence>
<evidence type="ECO:0000313" key="14">
    <source>
        <dbReference type="Proteomes" id="UP000586918"/>
    </source>
</evidence>
<keyword evidence="9" id="KW-0238">DNA-binding</keyword>
<dbReference type="GO" id="GO:0005737">
    <property type="term" value="C:cytoplasm"/>
    <property type="evidence" value="ECO:0007669"/>
    <property type="project" value="UniProtKB-SubCell"/>
</dbReference>
<evidence type="ECO:0000256" key="8">
    <source>
        <dbReference type="ARBA" id="ARBA00023015"/>
    </source>
</evidence>
<accession>A0A848DCZ6</accession>
<dbReference type="GO" id="GO:0045892">
    <property type="term" value="P:negative regulation of DNA-templated transcription"/>
    <property type="evidence" value="ECO:0007669"/>
    <property type="project" value="TreeGrafter"/>
</dbReference>
<evidence type="ECO:0000256" key="6">
    <source>
        <dbReference type="ARBA" id="ARBA00023004"/>
    </source>
</evidence>
<dbReference type="InterPro" id="IPR034768">
    <property type="entry name" value="4FE4S_WBL"/>
</dbReference>
<evidence type="ECO:0000256" key="3">
    <source>
        <dbReference type="ARBA" id="ARBA00006597"/>
    </source>
</evidence>
<keyword evidence="8" id="KW-0805">Transcription regulation</keyword>
<dbReference type="AlphaFoldDB" id="A0A848DCZ6"/>
<comment type="caution">
    <text evidence="13">The sequence shown here is derived from an EMBL/GenBank/DDBJ whole genome shotgun (WGS) entry which is preliminary data.</text>
</comment>
<dbReference type="PANTHER" id="PTHR38839">
    <property type="entry name" value="TRANSCRIPTIONAL REGULATOR WHID-RELATED"/>
    <property type="match status" value="1"/>
</dbReference>
<evidence type="ECO:0000256" key="11">
    <source>
        <dbReference type="ARBA" id="ARBA00023163"/>
    </source>
</evidence>
<keyword evidence="7" id="KW-0411">Iron-sulfur</keyword>
<dbReference type="GO" id="GO:0045454">
    <property type="term" value="P:cell redox homeostasis"/>
    <property type="evidence" value="ECO:0007669"/>
    <property type="project" value="TreeGrafter"/>
</dbReference>
<dbReference type="GO" id="GO:0047134">
    <property type="term" value="F:protein-disulfide reductase [NAD(P)H] activity"/>
    <property type="evidence" value="ECO:0007669"/>
    <property type="project" value="TreeGrafter"/>
</dbReference>
<gene>
    <name evidence="13" type="ORF">HF519_02450</name>
</gene>
<evidence type="ECO:0000256" key="10">
    <source>
        <dbReference type="ARBA" id="ARBA00023157"/>
    </source>
</evidence>
<keyword evidence="4" id="KW-0004">4Fe-4S</keyword>
<proteinExistence type="inferred from homology"/>
<comment type="cofactor">
    <cofactor evidence="1">
        <name>[4Fe-4S] cluster</name>
        <dbReference type="ChEBI" id="CHEBI:49883"/>
    </cofactor>
</comment>
<dbReference type="RefSeq" id="WP_169409965.1">
    <property type="nucleotide sequence ID" value="NZ_JAAXKZ010000005.1"/>
</dbReference>
<evidence type="ECO:0000256" key="7">
    <source>
        <dbReference type="ARBA" id="ARBA00023014"/>
    </source>
</evidence>
<evidence type="ECO:0000256" key="2">
    <source>
        <dbReference type="ARBA" id="ARBA00004496"/>
    </source>
</evidence>
<sequence length="92" mass="9583">MTRTDWRRAAVYAQVDPELFYPVDETPRSPAIAAALRVCAGCPVRAVCLADALASEDPARRWGVIGGTTPAQRTLLFAAARPSGADGGAVAA</sequence>
<name>A0A848DCZ6_9PSEU</name>
<keyword evidence="14" id="KW-1185">Reference proteome</keyword>
<dbReference type="GO" id="GO:0051539">
    <property type="term" value="F:4 iron, 4 sulfur cluster binding"/>
    <property type="evidence" value="ECO:0007669"/>
    <property type="project" value="UniProtKB-KW"/>
</dbReference>
<dbReference type="PROSITE" id="PS51674">
    <property type="entry name" value="4FE4S_WBL"/>
    <property type="match status" value="1"/>
</dbReference>